<reference evidence="11" key="1">
    <citation type="submission" date="2017-11" db="EMBL/GenBank/DDBJ databases">
        <title>The sensing device of the deep-sea amphipod.</title>
        <authorList>
            <person name="Kobayashi H."/>
            <person name="Nagahama T."/>
            <person name="Arai W."/>
            <person name="Sasagawa Y."/>
            <person name="Umeda M."/>
            <person name="Hayashi T."/>
            <person name="Nikaido I."/>
            <person name="Watanabe H."/>
            <person name="Oguri K."/>
            <person name="Kitazato H."/>
            <person name="Fujioka K."/>
            <person name="Kido Y."/>
            <person name="Takami H."/>
        </authorList>
    </citation>
    <scope>NUCLEOTIDE SEQUENCE</scope>
    <source>
        <tissue evidence="11">Whole body</tissue>
    </source>
</reference>
<comment type="similarity">
    <text evidence="2">Belongs to the TIP family.</text>
</comment>
<keyword evidence="4 9" id="KW-0732">Signal</keyword>
<evidence type="ECO:0000256" key="6">
    <source>
        <dbReference type="ARBA" id="ARBA00023136"/>
    </source>
</evidence>
<keyword evidence="6 8" id="KW-0472">Membrane</keyword>
<keyword evidence="3 8" id="KW-0812">Transmembrane</keyword>
<keyword evidence="5 8" id="KW-1133">Transmembrane helix</keyword>
<feature type="domain" description="T-cell immunomodulatory protein TIP C2" evidence="10">
    <location>
        <begin position="457"/>
        <end position="587"/>
    </location>
</feature>
<evidence type="ECO:0000256" key="8">
    <source>
        <dbReference type="SAM" id="Phobius"/>
    </source>
</evidence>
<dbReference type="PANTHER" id="PTHR13412:SF0">
    <property type="entry name" value="T-CELL IMMUNOMODULATORY PROTEIN"/>
    <property type="match status" value="1"/>
</dbReference>
<evidence type="ECO:0000313" key="11">
    <source>
        <dbReference type="EMBL" id="LAC23902.1"/>
    </source>
</evidence>
<sequence length="639" mass="70581">MSASSKFVAGVQRSSHLFAAASVVLLLLCCSAHADDITHQVFASYNKFMPAAFGDFNSDKHTDIFAIEQDKNSGTCFVKVLLSYVDPPLLRPDGPNCTCPGGNIKSVVPGDFDGDGSLDLLLLSVRPDGLYDVYIAWGNLKILICPTEKILTVRGQPLMMDYNGDMIADLFGEDEDNTRSFFLFSTKRGPPDQITVISETPLKPLRIPSSHGFVDLDGNLAADLFVTADGQFEIWENTLSGFFLSETIPIPDWATVVGQTAFMDIALTGTNVPITVLCRKEDCTDGQIYVWTKSLKSGMKEFVPVGFSLVEKTVSWSYPSNSHPVYPYTDTISLRVADHDLDGYPDLLLTLIDSSNKPQVVLAFNRPCSGAGCSDHERQFIAAWDILSAYPDSVLATFFDVFEDGRVDTLILHKDKDDPEQYVMSANTDTQQYDAMFLKVLVPSGRCYSECKNKNVPYGTSPAGPTFRYSITTGDTKGLQVSLATQLSQSSHMALQLPFILFGLGRNWNFVETLEVGLPIKDTPTSNYGFYNKTSLTVSTQSDRFFTSVSASTFPSVRNFTQIIPNSQVIVIPYPMDKPLNWVTKLYITPSKALKMTAAALLAVCLLVAVVIAVLHYREKQEDKKEKLQQAQTFHFDAM</sequence>
<dbReference type="InterPro" id="IPR028994">
    <property type="entry name" value="Integrin_alpha_N"/>
</dbReference>
<organism evidence="11">
    <name type="scientific">Hirondellea gigas</name>
    <dbReference type="NCBI Taxonomy" id="1518452"/>
    <lineage>
        <taxon>Eukaryota</taxon>
        <taxon>Metazoa</taxon>
        <taxon>Ecdysozoa</taxon>
        <taxon>Arthropoda</taxon>
        <taxon>Crustacea</taxon>
        <taxon>Multicrustacea</taxon>
        <taxon>Malacostraca</taxon>
        <taxon>Eumalacostraca</taxon>
        <taxon>Peracarida</taxon>
        <taxon>Amphipoda</taxon>
        <taxon>Amphilochidea</taxon>
        <taxon>Lysianassida</taxon>
        <taxon>Lysianassidira</taxon>
        <taxon>Lysianassoidea</taxon>
        <taxon>Lysianassidae</taxon>
        <taxon>Hirondellea</taxon>
    </lineage>
</organism>
<name>A0A6A7G0S0_9CRUS</name>
<proteinExistence type="evidence at transcript level"/>
<evidence type="ECO:0000259" key="10">
    <source>
        <dbReference type="Pfam" id="PF23122"/>
    </source>
</evidence>
<feature type="signal peptide" evidence="9">
    <location>
        <begin position="1"/>
        <end position="34"/>
    </location>
</feature>
<feature type="transmembrane region" description="Helical" evidence="8">
    <location>
        <begin position="596"/>
        <end position="617"/>
    </location>
</feature>
<dbReference type="GO" id="GO:0005886">
    <property type="term" value="C:plasma membrane"/>
    <property type="evidence" value="ECO:0007669"/>
    <property type="project" value="TreeGrafter"/>
</dbReference>
<evidence type="ECO:0000256" key="9">
    <source>
        <dbReference type="SAM" id="SignalP"/>
    </source>
</evidence>
<protein>
    <submittedName>
        <fullName evidence="11">T-cell immunomodulatory protein</fullName>
    </submittedName>
</protein>
<evidence type="ECO:0000256" key="3">
    <source>
        <dbReference type="ARBA" id="ARBA00022692"/>
    </source>
</evidence>
<dbReference type="InterPro" id="IPR024881">
    <property type="entry name" value="Tip"/>
</dbReference>
<dbReference type="SUPFAM" id="SSF69318">
    <property type="entry name" value="Integrin alpha N-terminal domain"/>
    <property type="match status" value="1"/>
</dbReference>
<dbReference type="PANTHER" id="PTHR13412">
    <property type="entry name" value="T-CELL IMMUNOMODULATORY PROTEIN HOMOLOG"/>
    <property type="match status" value="1"/>
</dbReference>
<keyword evidence="7" id="KW-0325">Glycoprotein</keyword>
<evidence type="ECO:0000256" key="4">
    <source>
        <dbReference type="ARBA" id="ARBA00022729"/>
    </source>
</evidence>
<evidence type="ECO:0000256" key="7">
    <source>
        <dbReference type="ARBA" id="ARBA00023180"/>
    </source>
</evidence>
<dbReference type="Pfam" id="PF13517">
    <property type="entry name" value="FG-GAP_3"/>
    <property type="match status" value="1"/>
</dbReference>
<dbReference type="EMBL" id="IACT01004722">
    <property type="protein sequence ID" value="LAC23902.1"/>
    <property type="molecule type" value="mRNA"/>
</dbReference>
<evidence type="ECO:0000256" key="5">
    <source>
        <dbReference type="ARBA" id="ARBA00022989"/>
    </source>
</evidence>
<dbReference type="AlphaFoldDB" id="A0A6A7G0S0"/>
<accession>A0A6A7G0S0</accession>
<comment type="subcellular location">
    <subcellularLocation>
        <location evidence="1">Membrane</location>
        <topology evidence="1">Single-pass type I membrane protein</topology>
    </subcellularLocation>
</comment>
<dbReference type="InterPro" id="IPR013517">
    <property type="entry name" value="FG-GAP"/>
</dbReference>
<feature type="chain" id="PRO_5025439787" evidence="9">
    <location>
        <begin position="35"/>
        <end position="639"/>
    </location>
</feature>
<dbReference type="Gene3D" id="2.130.10.130">
    <property type="entry name" value="Integrin alpha, N-terminal"/>
    <property type="match status" value="1"/>
</dbReference>
<evidence type="ECO:0000256" key="2">
    <source>
        <dbReference type="ARBA" id="ARBA00006496"/>
    </source>
</evidence>
<evidence type="ECO:0000256" key="1">
    <source>
        <dbReference type="ARBA" id="ARBA00004479"/>
    </source>
</evidence>
<dbReference type="Pfam" id="PF23122">
    <property type="entry name" value="C2_ITFG1"/>
    <property type="match status" value="1"/>
</dbReference>
<dbReference type="InterPro" id="IPR057089">
    <property type="entry name" value="C2_TIP"/>
</dbReference>